<keyword evidence="8" id="KW-0670">Pyruvate</keyword>
<dbReference type="InterPro" id="IPR009010">
    <property type="entry name" value="Asp_de-COase-like_dom_sf"/>
</dbReference>
<protein>
    <submittedName>
        <fullName evidence="9">Aspartate 1-decarboxylase</fullName>
    </submittedName>
</protein>
<evidence type="ECO:0000256" key="5">
    <source>
        <dbReference type="ARBA" id="ARBA00023145"/>
    </source>
</evidence>
<evidence type="ECO:0000313" key="9">
    <source>
        <dbReference type="EMBL" id="TKJ41961.1"/>
    </source>
</evidence>
<name>A0A532V426_UNCT6</name>
<dbReference type="GO" id="GO:0015940">
    <property type="term" value="P:pantothenate biosynthetic process"/>
    <property type="evidence" value="ECO:0007669"/>
    <property type="project" value="UniProtKB-KW"/>
</dbReference>
<dbReference type="PANTHER" id="PTHR21012">
    <property type="entry name" value="ASPARTATE 1-DECARBOXYLASE"/>
    <property type="match status" value="1"/>
</dbReference>
<evidence type="ECO:0000256" key="3">
    <source>
        <dbReference type="ARBA" id="ARBA00022793"/>
    </source>
</evidence>
<evidence type="ECO:0000256" key="2">
    <source>
        <dbReference type="ARBA" id="ARBA00022655"/>
    </source>
</evidence>
<accession>A0A532V426</accession>
<keyword evidence="7" id="KW-0704">Schiff base</keyword>
<evidence type="ECO:0000256" key="7">
    <source>
        <dbReference type="ARBA" id="ARBA00023270"/>
    </source>
</evidence>
<dbReference type="SUPFAM" id="SSF50692">
    <property type="entry name" value="ADC-like"/>
    <property type="match status" value="1"/>
</dbReference>
<sequence>MLRAFLQVKLYPVRVTGKNLEYEGSLGLSRALIKEAGLAAGERVLVVNLANGKRFETYLIEEEEEGACWLKGGAARLGEIGDRLIVMAFVYLEVSESITPLIIKVDSDNSPLEKT</sequence>
<evidence type="ECO:0000256" key="4">
    <source>
        <dbReference type="ARBA" id="ARBA00022813"/>
    </source>
</evidence>
<keyword evidence="2" id="KW-0566">Pantothenate biosynthesis</keyword>
<dbReference type="Gene3D" id="2.40.40.20">
    <property type="match status" value="1"/>
</dbReference>
<keyword evidence="5" id="KW-0865">Zymogen</keyword>
<dbReference type="InterPro" id="IPR003190">
    <property type="entry name" value="Asp_decarbox"/>
</dbReference>
<proteinExistence type="predicted"/>
<gene>
    <name evidence="9" type="ORF">CEE36_07870</name>
</gene>
<evidence type="ECO:0000256" key="6">
    <source>
        <dbReference type="ARBA" id="ARBA00023239"/>
    </source>
</evidence>
<dbReference type="GO" id="GO:0006523">
    <property type="term" value="P:alanine biosynthetic process"/>
    <property type="evidence" value="ECO:0007669"/>
    <property type="project" value="InterPro"/>
</dbReference>
<evidence type="ECO:0000256" key="8">
    <source>
        <dbReference type="ARBA" id="ARBA00023317"/>
    </source>
</evidence>
<dbReference type="Pfam" id="PF02261">
    <property type="entry name" value="Asp_decarbox"/>
    <property type="match status" value="1"/>
</dbReference>
<dbReference type="GO" id="GO:0004068">
    <property type="term" value="F:aspartate 1-decarboxylase activity"/>
    <property type="evidence" value="ECO:0007669"/>
    <property type="project" value="InterPro"/>
</dbReference>
<keyword evidence="4" id="KW-0068">Autocatalytic cleavage</keyword>
<dbReference type="Proteomes" id="UP000317778">
    <property type="component" value="Unassembled WGS sequence"/>
</dbReference>
<keyword evidence="3" id="KW-0210">Decarboxylase</keyword>
<evidence type="ECO:0000256" key="1">
    <source>
        <dbReference type="ARBA" id="ARBA00022490"/>
    </source>
</evidence>
<dbReference type="EMBL" id="NJBO01000012">
    <property type="protein sequence ID" value="TKJ41961.1"/>
    <property type="molecule type" value="Genomic_DNA"/>
</dbReference>
<reference evidence="9 10" key="1">
    <citation type="submission" date="2017-06" db="EMBL/GenBank/DDBJ databases">
        <title>Novel microbial phyla capable of carbon fixation and sulfur reduction in deep-sea sediments.</title>
        <authorList>
            <person name="Huang J."/>
            <person name="Baker B."/>
            <person name="Wang Y."/>
        </authorList>
    </citation>
    <scope>NUCLEOTIDE SEQUENCE [LARGE SCALE GENOMIC DNA]</scope>
    <source>
        <strain evidence="9">B3_TA06</strain>
    </source>
</reference>
<comment type="caution">
    <text evidence="9">The sequence shown here is derived from an EMBL/GenBank/DDBJ whole genome shotgun (WGS) entry which is preliminary data.</text>
</comment>
<dbReference type="PANTHER" id="PTHR21012:SF0">
    <property type="entry name" value="ASPARTATE 1-DECARBOXYLASE"/>
    <property type="match status" value="1"/>
</dbReference>
<dbReference type="GO" id="GO:0005829">
    <property type="term" value="C:cytosol"/>
    <property type="evidence" value="ECO:0007669"/>
    <property type="project" value="TreeGrafter"/>
</dbReference>
<organism evidence="9 10">
    <name type="scientific">candidate division TA06 bacterium B3_TA06</name>
    <dbReference type="NCBI Taxonomy" id="2012487"/>
    <lineage>
        <taxon>Bacteria</taxon>
        <taxon>Bacteria division TA06</taxon>
    </lineage>
</organism>
<evidence type="ECO:0000313" key="10">
    <source>
        <dbReference type="Proteomes" id="UP000317778"/>
    </source>
</evidence>
<keyword evidence="6" id="KW-0456">Lyase</keyword>
<dbReference type="AlphaFoldDB" id="A0A532V426"/>
<keyword evidence="1" id="KW-0963">Cytoplasm</keyword>